<dbReference type="PANTHER" id="PTHR21011">
    <property type="entry name" value="MITOCHONDRIAL 28S RIBOSOMAL PROTEIN S6"/>
    <property type="match status" value="1"/>
</dbReference>
<keyword evidence="2 8" id="KW-0699">rRNA-binding</keyword>
<reference evidence="9 10" key="1">
    <citation type="submission" date="2019-03" db="EMBL/GenBank/DDBJ databases">
        <title>Genomic Encyclopedia of Archaeal and Bacterial Type Strains, Phase II (KMG-II): from individual species to whole genera.</title>
        <authorList>
            <person name="Goeker M."/>
        </authorList>
    </citation>
    <scope>NUCLEOTIDE SEQUENCE [LARGE SCALE GENOMIC DNA]</scope>
    <source>
        <strain evidence="9 10">DSM 24323</strain>
    </source>
</reference>
<dbReference type="Pfam" id="PF01250">
    <property type="entry name" value="Ribosomal_S6"/>
    <property type="match status" value="1"/>
</dbReference>
<keyword evidence="5 8" id="KW-0687">Ribonucleoprotein</keyword>
<dbReference type="GO" id="GO:0070181">
    <property type="term" value="F:small ribosomal subunit rRNA binding"/>
    <property type="evidence" value="ECO:0007669"/>
    <property type="project" value="TreeGrafter"/>
</dbReference>
<dbReference type="InterPro" id="IPR014717">
    <property type="entry name" value="Transl_elong_EF1B/ribsomal_bS6"/>
</dbReference>
<proteinExistence type="inferred from homology"/>
<protein>
    <recommendedName>
        <fullName evidence="7 8">Small ribosomal subunit protein bS6</fullName>
    </recommendedName>
</protein>
<comment type="caution">
    <text evidence="9">The sequence shown here is derived from an EMBL/GenBank/DDBJ whole genome shotgun (WGS) entry which is preliminary data.</text>
</comment>
<organism evidence="9 10">
    <name type="scientific">Naumannella halotolerans</name>
    <dbReference type="NCBI Taxonomy" id="993414"/>
    <lineage>
        <taxon>Bacteria</taxon>
        <taxon>Bacillati</taxon>
        <taxon>Actinomycetota</taxon>
        <taxon>Actinomycetes</taxon>
        <taxon>Propionibacteriales</taxon>
        <taxon>Propionibacteriaceae</taxon>
        <taxon>Naumannella</taxon>
    </lineage>
</organism>
<dbReference type="AlphaFoldDB" id="A0A4R7J218"/>
<dbReference type="GO" id="GO:0003735">
    <property type="term" value="F:structural constituent of ribosome"/>
    <property type="evidence" value="ECO:0007669"/>
    <property type="project" value="InterPro"/>
</dbReference>
<evidence type="ECO:0000313" key="9">
    <source>
        <dbReference type="EMBL" id="TDT31221.1"/>
    </source>
</evidence>
<dbReference type="Gene3D" id="3.30.70.60">
    <property type="match status" value="1"/>
</dbReference>
<dbReference type="InterPro" id="IPR035980">
    <property type="entry name" value="Ribosomal_bS6_sf"/>
</dbReference>
<dbReference type="SUPFAM" id="SSF54995">
    <property type="entry name" value="Ribosomal protein S6"/>
    <property type="match status" value="1"/>
</dbReference>
<accession>A0A4R7J218</accession>
<evidence type="ECO:0000256" key="7">
    <source>
        <dbReference type="ARBA" id="ARBA00035294"/>
    </source>
</evidence>
<comment type="similarity">
    <text evidence="1 8">Belongs to the bacterial ribosomal protein bS6 family.</text>
</comment>
<evidence type="ECO:0000256" key="2">
    <source>
        <dbReference type="ARBA" id="ARBA00022730"/>
    </source>
</evidence>
<evidence type="ECO:0000256" key="4">
    <source>
        <dbReference type="ARBA" id="ARBA00022980"/>
    </source>
</evidence>
<dbReference type="OrthoDB" id="9812702at2"/>
<evidence type="ECO:0000313" key="10">
    <source>
        <dbReference type="Proteomes" id="UP000295371"/>
    </source>
</evidence>
<evidence type="ECO:0000256" key="3">
    <source>
        <dbReference type="ARBA" id="ARBA00022884"/>
    </source>
</evidence>
<dbReference type="GO" id="GO:1990904">
    <property type="term" value="C:ribonucleoprotein complex"/>
    <property type="evidence" value="ECO:0007669"/>
    <property type="project" value="UniProtKB-KW"/>
</dbReference>
<dbReference type="GO" id="GO:0005840">
    <property type="term" value="C:ribosome"/>
    <property type="evidence" value="ECO:0007669"/>
    <property type="project" value="UniProtKB-KW"/>
</dbReference>
<keyword evidence="10" id="KW-1185">Reference proteome</keyword>
<evidence type="ECO:0000256" key="1">
    <source>
        <dbReference type="ARBA" id="ARBA00009512"/>
    </source>
</evidence>
<dbReference type="CDD" id="cd00473">
    <property type="entry name" value="bS6"/>
    <property type="match status" value="1"/>
</dbReference>
<evidence type="ECO:0000256" key="8">
    <source>
        <dbReference type="HAMAP-Rule" id="MF_00360"/>
    </source>
</evidence>
<dbReference type="EMBL" id="SOAW01000002">
    <property type="protein sequence ID" value="TDT31221.1"/>
    <property type="molecule type" value="Genomic_DNA"/>
</dbReference>
<dbReference type="HAMAP" id="MF_00360">
    <property type="entry name" value="Ribosomal_bS6"/>
    <property type="match status" value="1"/>
</dbReference>
<dbReference type="InterPro" id="IPR000529">
    <property type="entry name" value="Ribosomal_bS6"/>
</dbReference>
<dbReference type="FunFam" id="3.30.70.60:FF:000002">
    <property type="entry name" value="30S ribosomal protein S6"/>
    <property type="match status" value="1"/>
</dbReference>
<dbReference type="GO" id="GO:0005737">
    <property type="term" value="C:cytoplasm"/>
    <property type="evidence" value="ECO:0007669"/>
    <property type="project" value="UniProtKB-ARBA"/>
</dbReference>
<dbReference type="RefSeq" id="WP_133755521.1">
    <property type="nucleotide sequence ID" value="NZ_CP171129.1"/>
</dbReference>
<dbReference type="InterPro" id="IPR020814">
    <property type="entry name" value="Ribosomal_S6_plastid/chlpt"/>
</dbReference>
<name>A0A4R7J218_9ACTN</name>
<keyword evidence="4 8" id="KW-0689">Ribosomal protein</keyword>
<dbReference type="NCBIfam" id="TIGR00166">
    <property type="entry name" value="S6"/>
    <property type="match status" value="1"/>
</dbReference>
<keyword evidence="3 8" id="KW-0694">RNA-binding</keyword>
<sequence length="102" mass="11863">MRKYEVMVILQPETDDRQVTPILEKFLSVITKGGGTVDNVDIWGRRRFAYEIQKKSEGIYAVIDLTAKPEDVKELDRQFSINEQVMRTKVLRPELHAKKKVS</sequence>
<comment type="function">
    <text evidence="6 8">Binds together with bS18 to 16S ribosomal RNA.</text>
</comment>
<dbReference type="GO" id="GO:0006412">
    <property type="term" value="P:translation"/>
    <property type="evidence" value="ECO:0007669"/>
    <property type="project" value="UniProtKB-UniRule"/>
</dbReference>
<evidence type="ECO:0000256" key="6">
    <source>
        <dbReference type="ARBA" id="ARBA00035104"/>
    </source>
</evidence>
<dbReference type="Proteomes" id="UP000295371">
    <property type="component" value="Unassembled WGS sequence"/>
</dbReference>
<gene>
    <name evidence="8" type="primary">rpsF</name>
    <name evidence="9" type="ORF">CLV29_2635</name>
</gene>
<evidence type="ECO:0000256" key="5">
    <source>
        <dbReference type="ARBA" id="ARBA00023274"/>
    </source>
</evidence>
<dbReference type="PANTHER" id="PTHR21011:SF1">
    <property type="entry name" value="SMALL RIBOSOMAL SUBUNIT PROTEIN BS6M"/>
    <property type="match status" value="1"/>
</dbReference>